<sequence length="571" mass="63440">MFPPKNKQAVEKARRSLPENVIVAVKAEEKVVSKEALAWALTHVVHPGDCVMLLAVISSAKSSKTCLFCASITILFTLMSNCGRHASLVIKSVDMSDLRMLFTDGPPISKSVRGNGANQGGVRSKGWKLKQELKHCMEELHCNIVVMKGSEPKVLKLNLARPDELQTPFFSAVSSPTTDPEKLLGHGVNHSTPVSSPEETSVFHPQVSNKNLLSNSVASSVFLVYKQNPLFETLIKGKPSQINEPENYDNTAMDSCGERIITLSLIPNSSATIPQNNTVDDHSNIYQNSQFSYKKEKIFSSGIREAVSLGRALSLPPPLCSLCQYQAPALGPMEMLISAKRTYLDWPSRLKIAVGTATGLRYLHEDCRVGCIVHRDMRPKNILLTHDYEPLVADFGLVSLHSDHDACYEERVIGTSGYLAPEYFNGGIVTEKVDIYAFGLVLLELITGRRTSELQSYKTQKFWHDVYTSKEMEPVHLLAYKHNLLDPRLGSYQPYSFPPDLHAIGYAASLCLQKDPESRPPMSKVLKVLEGETRNYLGVDMHSSGSRSGHMRNVILNAQIERMGHSRRLSY</sequence>
<name>A0ACB9BXP9_9ASTR</name>
<evidence type="ECO:0000313" key="2">
    <source>
        <dbReference type="Proteomes" id="UP001056120"/>
    </source>
</evidence>
<reference evidence="1 2" key="2">
    <citation type="journal article" date="2022" name="Mol. Ecol. Resour.">
        <title>The genomes of chicory, endive, great burdock and yacon provide insights into Asteraceae paleo-polyploidization history and plant inulin production.</title>
        <authorList>
            <person name="Fan W."/>
            <person name="Wang S."/>
            <person name="Wang H."/>
            <person name="Wang A."/>
            <person name="Jiang F."/>
            <person name="Liu H."/>
            <person name="Zhao H."/>
            <person name="Xu D."/>
            <person name="Zhang Y."/>
        </authorList>
    </citation>
    <scope>NUCLEOTIDE SEQUENCE [LARGE SCALE GENOMIC DNA]</scope>
    <source>
        <strain evidence="2">cv. Yunnan</strain>
        <tissue evidence="1">Leaves</tissue>
    </source>
</reference>
<dbReference type="EMBL" id="CM042039">
    <property type="protein sequence ID" value="KAI3726714.1"/>
    <property type="molecule type" value="Genomic_DNA"/>
</dbReference>
<dbReference type="Proteomes" id="UP001056120">
    <property type="component" value="Linkage Group LG22"/>
</dbReference>
<comment type="caution">
    <text evidence="1">The sequence shown here is derived from an EMBL/GenBank/DDBJ whole genome shotgun (WGS) entry which is preliminary data.</text>
</comment>
<reference evidence="2" key="1">
    <citation type="journal article" date="2022" name="Mol. Ecol. Resour.">
        <title>The genomes of chicory, endive, great burdock and yacon provide insights into Asteraceae palaeo-polyploidization history and plant inulin production.</title>
        <authorList>
            <person name="Fan W."/>
            <person name="Wang S."/>
            <person name="Wang H."/>
            <person name="Wang A."/>
            <person name="Jiang F."/>
            <person name="Liu H."/>
            <person name="Zhao H."/>
            <person name="Xu D."/>
            <person name="Zhang Y."/>
        </authorList>
    </citation>
    <scope>NUCLEOTIDE SEQUENCE [LARGE SCALE GENOMIC DNA]</scope>
    <source>
        <strain evidence="2">cv. Yunnan</strain>
    </source>
</reference>
<keyword evidence="2" id="KW-1185">Reference proteome</keyword>
<protein>
    <submittedName>
        <fullName evidence="1">Uncharacterized protein</fullName>
    </submittedName>
</protein>
<gene>
    <name evidence="1" type="ORF">L1987_66515</name>
</gene>
<proteinExistence type="predicted"/>
<accession>A0ACB9BXP9</accession>
<organism evidence="1 2">
    <name type="scientific">Smallanthus sonchifolius</name>
    <dbReference type="NCBI Taxonomy" id="185202"/>
    <lineage>
        <taxon>Eukaryota</taxon>
        <taxon>Viridiplantae</taxon>
        <taxon>Streptophyta</taxon>
        <taxon>Embryophyta</taxon>
        <taxon>Tracheophyta</taxon>
        <taxon>Spermatophyta</taxon>
        <taxon>Magnoliopsida</taxon>
        <taxon>eudicotyledons</taxon>
        <taxon>Gunneridae</taxon>
        <taxon>Pentapetalae</taxon>
        <taxon>asterids</taxon>
        <taxon>campanulids</taxon>
        <taxon>Asterales</taxon>
        <taxon>Asteraceae</taxon>
        <taxon>Asteroideae</taxon>
        <taxon>Heliantheae alliance</taxon>
        <taxon>Millerieae</taxon>
        <taxon>Smallanthus</taxon>
    </lineage>
</organism>
<evidence type="ECO:0000313" key="1">
    <source>
        <dbReference type="EMBL" id="KAI3726714.1"/>
    </source>
</evidence>